<dbReference type="Pfam" id="PF00528">
    <property type="entry name" value="BPD_transp_1"/>
    <property type="match status" value="1"/>
</dbReference>
<protein>
    <submittedName>
        <fullName evidence="9">ABC transporter permease</fullName>
    </submittedName>
</protein>
<dbReference type="InterPro" id="IPR000515">
    <property type="entry name" value="MetI-like"/>
</dbReference>
<dbReference type="Proteomes" id="UP000288351">
    <property type="component" value="Unassembled WGS sequence"/>
</dbReference>
<dbReference type="PANTHER" id="PTHR30151:SF38">
    <property type="entry name" value="ALIPHATIC SULFONATES TRANSPORT PERMEASE PROTEIN SSUC-RELATED"/>
    <property type="match status" value="1"/>
</dbReference>
<comment type="subcellular location">
    <subcellularLocation>
        <location evidence="1 7">Cell membrane</location>
        <topology evidence="1 7">Multi-pass membrane protein</topology>
    </subcellularLocation>
</comment>
<evidence type="ECO:0000259" key="8">
    <source>
        <dbReference type="PROSITE" id="PS50928"/>
    </source>
</evidence>
<feature type="transmembrane region" description="Helical" evidence="7">
    <location>
        <begin position="166"/>
        <end position="185"/>
    </location>
</feature>
<evidence type="ECO:0000313" key="9">
    <source>
        <dbReference type="EMBL" id="GCB95652.1"/>
    </source>
</evidence>
<dbReference type="FunFam" id="1.10.3720.10:FF:000003">
    <property type="entry name" value="Aliphatic sulfonate ABC transporter permease"/>
    <property type="match status" value="1"/>
</dbReference>
<keyword evidence="6 7" id="KW-0472">Membrane</keyword>
<feature type="domain" description="ABC transmembrane type-1" evidence="8">
    <location>
        <begin position="100"/>
        <end position="280"/>
    </location>
</feature>
<dbReference type="SUPFAM" id="SSF161098">
    <property type="entry name" value="MetI-like"/>
    <property type="match status" value="1"/>
</dbReference>
<dbReference type="GO" id="GO:0042918">
    <property type="term" value="P:alkanesulfonate transmembrane transport"/>
    <property type="evidence" value="ECO:0007669"/>
    <property type="project" value="UniProtKB-ARBA"/>
</dbReference>
<evidence type="ECO:0000256" key="6">
    <source>
        <dbReference type="ARBA" id="ARBA00023136"/>
    </source>
</evidence>
<feature type="transmembrane region" description="Helical" evidence="7">
    <location>
        <begin position="140"/>
        <end position="160"/>
    </location>
</feature>
<keyword evidence="3" id="KW-1003">Cell membrane</keyword>
<keyword evidence="2 7" id="KW-0813">Transport</keyword>
<dbReference type="PROSITE" id="PS50928">
    <property type="entry name" value="ABC_TM1"/>
    <property type="match status" value="1"/>
</dbReference>
<feature type="transmembrane region" description="Helical" evidence="7">
    <location>
        <begin position="107"/>
        <end position="128"/>
    </location>
</feature>
<reference evidence="9 10" key="1">
    <citation type="journal article" date="2019" name="Microbiol. Resour. Announc.">
        <title>Draft Genome Sequence of the Most Traditional epsilon-Poly-l-Lysine Producer, Streptomyces albulus NBRC14147.</title>
        <authorList>
            <person name="Yamanaka K."/>
            <person name="Hamano Y."/>
        </authorList>
    </citation>
    <scope>NUCLEOTIDE SEQUENCE [LARGE SCALE GENOMIC DNA]</scope>
    <source>
        <strain evidence="9 10">NBRC 14147</strain>
    </source>
</reference>
<evidence type="ECO:0000256" key="4">
    <source>
        <dbReference type="ARBA" id="ARBA00022692"/>
    </source>
</evidence>
<proteinExistence type="inferred from homology"/>
<evidence type="ECO:0000313" key="10">
    <source>
        <dbReference type="Proteomes" id="UP000288351"/>
    </source>
</evidence>
<evidence type="ECO:0000256" key="7">
    <source>
        <dbReference type="RuleBase" id="RU363032"/>
    </source>
</evidence>
<dbReference type="AlphaFoldDB" id="A0A401RDF4"/>
<keyword evidence="5 7" id="KW-1133">Transmembrane helix</keyword>
<comment type="similarity">
    <text evidence="7">Belongs to the binding-protein-dependent transport system permease family.</text>
</comment>
<accession>A0A401RDF4</accession>
<dbReference type="PANTHER" id="PTHR30151">
    <property type="entry name" value="ALKANE SULFONATE ABC TRANSPORTER-RELATED, MEMBRANE SUBUNIT"/>
    <property type="match status" value="1"/>
</dbReference>
<dbReference type="CDD" id="cd06261">
    <property type="entry name" value="TM_PBP2"/>
    <property type="match status" value="1"/>
</dbReference>
<dbReference type="InterPro" id="IPR035906">
    <property type="entry name" value="MetI-like_sf"/>
</dbReference>
<comment type="caution">
    <text evidence="9">The sequence shown here is derived from an EMBL/GenBank/DDBJ whole genome shotgun (WGS) entry which is preliminary data.</text>
</comment>
<gene>
    <name evidence="9" type="primary">ssuC_3</name>
    <name evidence="9" type="ORF">SALB_08459</name>
</gene>
<evidence type="ECO:0000256" key="5">
    <source>
        <dbReference type="ARBA" id="ARBA00022989"/>
    </source>
</evidence>
<evidence type="ECO:0000256" key="2">
    <source>
        <dbReference type="ARBA" id="ARBA00022448"/>
    </source>
</evidence>
<organism evidence="9 10">
    <name type="scientific">Streptomyces noursei</name>
    <name type="common">Streptomyces albulus</name>
    <dbReference type="NCBI Taxonomy" id="1971"/>
    <lineage>
        <taxon>Bacteria</taxon>
        <taxon>Bacillati</taxon>
        <taxon>Actinomycetota</taxon>
        <taxon>Actinomycetes</taxon>
        <taxon>Kitasatosporales</taxon>
        <taxon>Streptomycetaceae</taxon>
        <taxon>Streptomyces</taxon>
    </lineage>
</organism>
<evidence type="ECO:0000256" key="3">
    <source>
        <dbReference type="ARBA" id="ARBA00022475"/>
    </source>
</evidence>
<dbReference type="EMBL" id="BHXC01000007">
    <property type="protein sequence ID" value="GCB95652.1"/>
    <property type="molecule type" value="Genomic_DNA"/>
</dbReference>
<name>A0A401RDF4_STRNR</name>
<feature type="transmembrane region" description="Helical" evidence="7">
    <location>
        <begin position="256"/>
        <end position="280"/>
    </location>
</feature>
<dbReference type="GO" id="GO:0005886">
    <property type="term" value="C:plasma membrane"/>
    <property type="evidence" value="ECO:0007669"/>
    <property type="project" value="UniProtKB-SubCell"/>
</dbReference>
<keyword evidence="4 7" id="KW-0812">Transmembrane</keyword>
<sequence>MSTHDTPPEAHIAVVSGDGPERAVARGAAAVELERLVSASSRRRRVPRWLRRATGPVLLLVLWQVLSATGVLQSDVLASPGTIARTAGGLFADGTLPSAMAVSVQRVAVGLVSGVVVGVGLGLLSGLMRTGEDLIDAVVQMLRAVPFAGLVPLLIVWLGIGETVKVALIALAAAFPLYLNTYAGIRGVDDQLIEAGVTLGLGRWGLIRHVVLPGALPGALTGLRFALASAWLALVFGETVNASDGIGFLMDQAREFYRTDVIVVCLIVYAFLGLAADVVVRTLERLLLQWRPTFTGK</sequence>
<dbReference type="Gene3D" id="1.10.3720.10">
    <property type="entry name" value="MetI-like"/>
    <property type="match status" value="1"/>
</dbReference>
<dbReference type="RefSeq" id="WP_078487411.1">
    <property type="nucleotide sequence ID" value="NZ_BHXC01000007.1"/>
</dbReference>
<evidence type="ECO:0000256" key="1">
    <source>
        <dbReference type="ARBA" id="ARBA00004651"/>
    </source>
</evidence>